<reference evidence="1 3" key="1">
    <citation type="submission" date="2014-04" db="EMBL/GenBank/DDBJ databases">
        <authorList>
            <consortium name="DOE Joint Genome Institute"/>
            <person name="Kuo A."/>
            <person name="Kohler A."/>
            <person name="Jargeat P."/>
            <person name="Nagy L.G."/>
            <person name="Floudas D."/>
            <person name="Copeland A."/>
            <person name="Barry K.W."/>
            <person name="Cichocki N."/>
            <person name="Veneault-Fourrey C."/>
            <person name="LaButti K."/>
            <person name="Lindquist E.A."/>
            <person name="Lipzen A."/>
            <person name="Lundell T."/>
            <person name="Morin E."/>
            <person name="Murat C."/>
            <person name="Sun H."/>
            <person name="Tunlid A."/>
            <person name="Henrissat B."/>
            <person name="Grigoriev I.V."/>
            <person name="Hibbett D.S."/>
            <person name="Martin F."/>
            <person name="Nordberg H.P."/>
            <person name="Cantor M.N."/>
            <person name="Hua S.X."/>
        </authorList>
    </citation>
    <scope>NUCLEOTIDE SEQUENCE [LARGE SCALE GENOMIC DNA]</scope>
    <source>
        <strain evidence="1 3">Ve08.2h10</strain>
    </source>
</reference>
<dbReference type="Proteomes" id="UP000054538">
    <property type="component" value="Unassembled WGS sequence"/>
</dbReference>
<keyword evidence="3" id="KW-1185">Reference proteome</keyword>
<name>A0A0D0DMY9_9AGAM</name>
<protein>
    <submittedName>
        <fullName evidence="1">Uncharacterized protein</fullName>
    </submittedName>
</protein>
<reference evidence="1" key="3">
    <citation type="submission" date="2015-02" db="EMBL/GenBank/DDBJ databases">
        <title>Evolutionary Origins and Diversification of the Mycorrhizal Mutualists.</title>
        <authorList>
            <consortium name="DOE Joint Genome Institute"/>
            <consortium name="Mycorrhizal Genomics Consortium"/>
            <person name="Kohler A."/>
            <person name="Kuo A."/>
            <person name="Nagy L.G."/>
            <person name="Floudas D."/>
            <person name="Copeland A."/>
            <person name="Barry K.W."/>
            <person name="Cichocki N."/>
            <person name="Veneault-Fourrey C."/>
            <person name="LaButti K."/>
            <person name="Lindquist E.A."/>
            <person name="Lipzen A."/>
            <person name="Lundell T."/>
            <person name="Morin E."/>
            <person name="Murat C."/>
            <person name="Riley R."/>
            <person name="Ohm R."/>
            <person name="Sun H."/>
            <person name="Tunlid A."/>
            <person name="Henrissat B."/>
            <person name="Grigoriev I.V."/>
            <person name="Hibbett D.S."/>
            <person name="Martin F."/>
        </authorList>
    </citation>
    <scope>NUCLEOTIDE SEQUENCE</scope>
    <source>
        <strain evidence="1 3">Ve08.2h10</strain>
    </source>
</reference>
<evidence type="ECO:0000313" key="2">
    <source>
        <dbReference type="EMBL" id="KIK93535.1"/>
    </source>
</evidence>
<proteinExistence type="predicted"/>
<evidence type="ECO:0000313" key="3">
    <source>
        <dbReference type="Proteomes" id="UP000054538"/>
    </source>
</evidence>
<evidence type="ECO:0000313" key="1">
    <source>
        <dbReference type="EMBL" id="KIK93098.1"/>
    </source>
</evidence>
<reference evidence="3" key="2">
    <citation type="submission" date="2015-01" db="EMBL/GenBank/DDBJ databases">
        <title>Evolutionary Origins and Diversification of the Mycorrhizal Mutualists.</title>
        <authorList>
            <consortium name="DOE Joint Genome Institute"/>
            <consortium name="Mycorrhizal Genomics Consortium"/>
            <person name="Kohler A."/>
            <person name="Kuo A."/>
            <person name="Nagy L.G."/>
            <person name="Floudas D."/>
            <person name="Copeland A."/>
            <person name="Barry K.W."/>
            <person name="Cichocki N."/>
            <person name="Veneault-Fourrey C."/>
            <person name="LaButti K."/>
            <person name="Lindquist E.A."/>
            <person name="Lipzen A."/>
            <person name="Lundell T."/>
            <person name="Morin E."/>
            <person name="Murat C."/>
            <person name="Riley R."/>
            <person name="Ohm R."/>
            <person name="Sun H."/>
            <person name="Tunlid A."/>
            <person name="Henrissat B."/>
            <person name="Grigoriev I.V."/>
            <person name="Hibbett D.S."/>
            <person name="Martin F."/>
        </authorList>
    </citation>
    <scope>NUCLEOTIDE SEQUENCE [LARGE SCALE GENOMIC DNA]</scope>
    <source>
        <strain evidence="3">Ve08.2h10</strain>
    </source>
</reference>
<sequence>MVSNGEGTGCTGCSMVQTPVGECTTRRKITTVALNTVNHYMHVVPEDLPMIESLVFLFISCPLRHHVSSTYNKMHSTARHALSGTASTGC</sequence>
<gene>
    <name evidence="2" type="ORF">PAXRUDRAFT_508511</name>
    <name evidence="1" type="ORF">PAXRUDRAFT_533843</name>
</gene>
<accession>A0A0D0DMY9</accession>
<organism evidence="1 3">
    <name type="scientific">Paxillus rubicundulus Ve08.2h10</name>
    <dbReference type="NCBI Taxonomy" id="930991"/>
    <lineage>
        <taxon>Eukaryota</taxon>
        <taxon>Fungi</taxon>
        <taxon>Dikarya</taxon>
        <taxon>Basidiomycota</taxon>
        <taxon>Agaricomycotina</taxon>
        <taxon>Agaricomycetes</taxon>
        <taxon>Agaricomycetidae</taxon>
        <taxon>Boletales</taxon>
        <taxon>Paxilineae</taxon>
        <taxon>Paxillaceae</taxon>
        <taxon>Paxillus</taxon>
    </lineage>
</organism>
<dbReference type="EMBL" id="KN825176">
    <property type="protein sequence ID" value="KIK93535.1"/>
    <property type="molecule type" value="Genomic_DNA"/>
</dbReference>
<dbReference type="HOGENOM" id="CLU_2441514_0_0_1"/>
<dbReference type="EMBL" id="KN825213">
    <property type="protein sequence ID" value="KIK93098.1"/>
    <property type="molecule type" value="Genomic_DNA"/>
</dbReference>
<dbReference type="AlphaFoldDB" id="A0A0D0DMY9"/>